<dbReference type="GO" id="GO:0016740">
    <property type="term" value="F:transferase activity"/>
    <property type="evidence" value="ECO:0007669"/>
    <property type="project" value="UniProtKB-KW"/>
</dbReference>
<dbReference type="Pfam" id="PF13578">
    <property type="entry name" value="Methyltransf_24"/>
    <property type="match status" value="1"/>
</dbReference>
<keyword evidence="1" id="KW-0175">Coiled coil</keyword>
<sequence>MYPSVSIVVPCYNSEQYLESTFESILRQTYENIEIIAVNDGSTDATAGIISKYARKDKRIKVVNHRANSGLSAARNSGVRAASSEFICFLDSDDLLMADSIEDRVTHLHRSAEDVAGVYAGSVTIGESVLEAPSSSEFSGSVVDFLSSSGQCPFNANQPMLKRTIFNKIGGFDESLKQAEDFDLWLRILRAGYMFLPTKRKTITYRARANSMIRNGPEKHLDVSLQLIKSSYEDWTSVPRTYPRSSAWQKLHYQIKSVNRILEFNGMLAATEAEVSEVVDNLRRQLPDITTFISKHRDIGKGLWRGVERYYAGSLVRESQNWRALSEKIAAIETAVRMPCAESFGSLEAPGKKCKVNEDVFERLIGRLTWDYNRQRQVRVAFFPHKDYHVWTYALIKEELERRNISSILVDFSAYYRDERVRSKAKELGLELVSFSNFVLSEIRPEIAVCFNDWDPILRSVLLAANEANISTVGIVEGIQDYWDEDVGRERHAYRTVSNVILPGKFDAKYFKDSEQTIFIGGIPRIEALANEGSGKKAGDVRKKCLINSNFSYGVLVEHRDDWLESAVDAVKRAGFEPIVSRHPADLGKSCSEFVSDKSFYELLDEVDVTVQKFASGILEALAKNVPVIYYNPHSEKVDKFKDPKEAYLYCEDQERLTEILRKREYFCSQEKSREFLSEHCNLGAADSAINIADALENILQNRNKPVDGDRFDSCIRQIDLETNCFSRLPNLEKYRATYARRSPAAGRSDSPFTSVKETNWNGDRQANTKQPEGAGELLGNIPNTDVKPAGNSGKEVPGSVNDSMDAKKKDDTQAMSGTKVGTFERRFPTFSLIVDTVYFGCLWLSKRILGWGGVWLLTLAGLVAGYFMYPELRSPWLAVAVSVFAGWSVLFLTVAHGQYLGNRNRRERRVAINDLRGTVKKQQRDIDRLSRALEAAKTEIAHLAKGDDARKVAADLGRQIELSRSDAEEFARKRIDAAVDELKRRIADIEGRHLEGDMEKIAAELRERIEGAEERFAETAEDLRERMSASSAQGIESVRMLNDAFERLDAVVKREVEYLNRAIQLGSGNGGGEKSADPALGPDGWVKRAIDKADADLNKVTKRFDAQIAAVAKDIKSNADVQNKRFSLLSGANSAGANGHLRYLNDTDIKRILEFWIPTFGLPRNRKALSYIANKICNVEQICDGRLATTIQAAMLRTLALRSLGKETIEVLEIGTLFGIGAAALYKTADFGTRVSLTLIDPLDGYYNAGADSATGMPVNRDVLEGNLSALSIPESDYRIIQHYSDSEEALGMAGDRLYDFVLIDGDHSLAGVTRDFELYGDMVRPGGLLVFDDYDTTDWPAIKPFVDDVVRADGRWQWIGGEWRTGILRRVSSSQDLAAESRIADGSPAERAGNSGEAK</sequence>
<feature type="domain" description="Glycosyltransferase 2-like" evidence="4">
    <location>
        <begin position="6"/>
        <end position="117"/>
    </location>
</feature>
<evidence type="ECO:0000313" key="6">
    <source>
        <dbReference type="Proteomes" id="UP000433101"/>
    </source>
</evidence>
<evidence type="ECO:0000256" key="3">
    <source>
        <dbReference type="SAM" id="Phobius"/>
    </source>
</evidence>
<evidence type="ECO:0000256" key="1">
    <source>
        <dbReference type="SAM" id="Coils"/>
    </source>
</evidence>
<comment type="caution">
    <text evidence="5">The sequence shown here is derived from an EMBL/GenBank/DDBJ whole genome shotgun (WGS) entry which is preliminary data.</text>
</comment>
<dbReference type="SUPFAM" id="SSF53756">
    <property type="entry name" value="UDP-Glycosyltransferase/glycogen phosphorylase"/>
    <property type="match status" value="1"/>
</dbReference>
<dbReference type="InterPro" id="IPR029044">
    <property type="entry name" value="Nucleotide-diphossugar_trans"/>
</dbReference>
<dbReference type="EMBL" id="WUMV01000009">
    <property type="protein sequence ID" value="MXN67191.1"/>
    <property type="molecule type" value="Genomic_DNA"/>
</dbReference>
<keyword evidence="3" id="KW-0472">Membrane</keyword>
<dbReference type="SUPFAM" id="SSF53448">
    <property type="entry name" value="Nucleotide-diphospho-sugar transferases"/>
    <property type="match status" value="1"/>
</dbReference>
<organism evidence="5 6">
    <name type="scientific">Stappia sediminis</name>
    <dbReference type="NCBI Taxonomy" id="2692190"/>
    <lineage>
        <taxon>Bacteria</taxon>
        <taxon>Pseudomonadati</taxon>
        <taxon>Pseudomonadota</taxon>
        <taxon>Alphaproteobacteria</taxon>
        <taxon>Hyphomicrobiales</taxon>
        <taxon>Stappiaceae</taxon>
        <taxon>Stappia</taxon>
    </lineage>
</organism>
<dbReference type="CDD" id="cd00761">
    <property type="entry name" value="Glyco_tranf_GTA_type"/>
    <property type="match status" value="1"/>
</dbReference>
<feature type="coiled-coil region" evidence="1">
    <location>
        <begin position="973"/>
        <end position="1023"/>
    </location>
</feature>
<dbReference type="InterPro" id="IPR029063">
    <property type="entry name" value="SAM-dependent_MTases_sf"/>
</dbReference>
<keyword evidence="3" id="KW-0812">Transmembrane</keyword>
<dbReference type="InterPro" id="IPR001173">
    <property type="entry name" value="Glyco_trans_2-like"/>
</dbReference>
<feature type="transmembrane region" description="Helical" evidence="3">
    <location>
        <begin position="852"/>
        <end position="870"/>
    </location>
</feature>
<evidence type="ECO:0000256" key="2">
    <source>
        <dbReference type="SAM" id="MobiDB-lite"/>
    </source>
</evidence>
<dbReference type="PANTHER" id="PTHR43685:SF11">
    <property type="entry name" value="GLYCOSYLTRANSFERASE TAGX-RELATED"/>
    <property type="match status" value="1"/>
</dbReference>
<reference evidence="5 6" key="1">
    <citation type="submission" date="2019-12" db="EMBL/GenBank/DDBJ databases">
        <authorList>
            <person name="Li M."/>
        </authorList>
    </citation>
    <scope>NUCLEOTIDE SEQUENCE [LARGE SCALE GENOMIC DNA]</scope>
    <source>
        <strain evidence="5 6">GBMRC 2046</strain>
    </source>
</reference>
<dbReference type="PANTHER" id="PTHR43685">
    <property type="entry name" value="GLYCOSYLTRANSFERASE"/>
    <property type="match status" value="1"/>
</dbReference>
<keyword evidence="3" id="KW-1133">Transmembrane helix</keyword>
<feature type="region of interest" description="Disordered" evidence="2">
    <location>
        <begin position="1379"/>
        <end position="1401"/>
    </location>
</feature>
<dbReference type="Pfam" id="PF00535">
    <property type="entry name" value="Glycos_transf_2"/>
    <property type="match status" value="1"/>
</dbReference>
<proteinExistence type="predicted"/>
<keyword evidence="6" id="KW-1185">Reference proteome</keyword>
<dbReference type="RefSeq" id="WP_160777422.1">
    <property type="nucleotide sequence ID" value="NZ_WUMV01000009.1"/>
</dbReference>
<dbReference type="Gene3D" id="3.40.50.150">
    <property type="entry name" value="Vaccinia Virus protein VP39"/>
    <property type="match status" value="1"/>
</dbReference>
<keyword evidence="5" id="KW-0808">Transferase</keyword>
<feature type="region of interest" description="Disordered" evidence="2">
    <location>
        <begin position="743"/>
        <end position="814"/>
    </location>
</feature>
<dbReference type="Proteomes" id="UP000433101">
    <property type="component" value="Unassembled WGS sequence"/>
</dbReference>
<dbReference type="SUPFAM" id="SSF53335">
    <property type="entry name" value="S-adenosyl-L-methionine-dependent methyltransferases"/>
    <property type="match status" value="1"/>
</dbReference>
<dbReference type="Gene3D" id="3.90.550.10">
    <property type="entry name" value="Spore Coat Polysaccharide Biosynthesis Protein SpsA, Chain A"/>
    <property type="match status" value="1"/>
</dbReference>
<name>A0A7X3LY67_9HYPH</name>
<feature type="transmembrane region" description="Helical" evidence="3">
    <location>
        <begin position="876"/>
        <end position="900"/>
    </location>
</feature>
<feature type="compositionally biased region" description="Polar residues" evidence="2">
    <location>
        <begin position="751"/>
        <end position="771"/>
    </location>
</feature>
<evidence type="ECO:0000313" key="5">
    <source>
        <dbReference type="EMBL" id="MXN67191.1"/>
    </source>
</evidence>
<accession>A0A7X3LY67</accession>
<evidence type="ECO:0000259" key="4">
    <source>
        <dbReference type="Pfam" id="PF00535"/>
    </source>
</evidence>
<feature type="coiled-coil region" evidence="1">
    <location>
        <begin position="913"/>
        <end position="947"/>
    </location>
</feature>
<protein>
    <submittedName>
        <fullName evidence="5">Glycosyltransferase</fullName>
    </submittedName>
</protein>
<dbReference type="InterPro" id="IPR050834">
    <property type="entry name" value="Glycosyltransf_2"/>
</dbReference>
<gene>
    <name evidence="5" type="ORF">GR183_19960</name>
</gene>